<keyword evidence="2" id="KW-1185">Reference proteome</keyword>
<gene>
    <name evidence="1" type="ORF">KC19_4G195700</name>
</gene>
<organism evidence="1 2">
    <name type="scientific">Ceratodon purpureus</name>
    <name type="common">Fire moss</name>
    <name type="synonym">Dicranum purpureum</name>
    <dbReference type="NCBI Taxonomy" id="3225"/>
    <lineage>
        <taxon>Eukaryota</taxon>
        <taxon>Viridiplantae</taxon>
        <taxon>Streptophyta</taxon>
        <taxon>Embryophyta</taxon>
        <taxon>Bryophyta</taxon>
        <taxon>Bryophytina</taxon>
        <taxon>Bryopsida</taxon>
        <taxon>Dicranidae</taxon>
        <taxon>Pseudoditrichales</taxon>
        <taxon>Ditrichaceae</taxon>
        <taxon>Ceratodon</taxon>
    </lineage>
</organism>
<evidence type="ECO:0000313" key="1">
    <source>
        <dbReference type="EMBL" id="KAG0580742.1"/>
    </source>
</evidence>
<accession>A0A8T0IBD7</accession>
<name>A0A8T0IBD7_CERPU</name>
<sequence length="36" mass="4173">MSSTHNLSASSFVLIYRLLRLSFLAQNYVSDFCIKF</sequence>
<dbReference type="EMBL" id="CM026424">
    <property type="protein sequence ID" value="KAG0580742.1"/>
    <property type="molecule type" value="Genomic_DNA"/>
</dbReference>
<dbReference type="AlphaFoldDB" id="A0A8T0IBD7"/>
<protein>
    <submittedName>
        <fullName evidence="1">Uncharacterized protein</fullName>
    </submittedName>
</protein>
<proteinExistence type="predicted"/>
<dbReference type="Proteomes" id="UP000822688">
    <property type="component" value="Chromosome 4"/>
</dbReference>
<reference evidence="1" key="1">
    <citation type="submission" date="2020-06" db="EMBL/GenBank/DDBJ databases">
        <title>WGS assembly of Ceratodon purpureus strain R40.</title>
        <authorList>
            <person name="Carey S.B."/>
            <person name="Jenkins J."/>
            <person name="Shu S."/>
            <person name="Lovell J.T."/>
            <person name="Sreedasyam A."/>
            <person name="Maumus F."/>
            <person name="Tiley G.P."/>
            <person name="Fernandez-Pozo N."/>
            <person name="Barry K."/>
            <person name="Chen C."/>
            <person name="Wang M."/>
            <person name="Lipzen A."/>
            <person name="Daum C."/>
            <person name="Saski C.A."/>
            <person name="Payton A.C."/>
            <person name="Mcbreen J.C."/>
            <person name="Conrad R.E."/>
            <person name="Kollar L.M."/>
            <person name="Olsson S."/>
            <person name="Huttunen S."/>
            <person name="Landis J.B."/>
            <person name="Wickett N.J."/>
            <person name="Johnson M.G."/>
            <person name="Rensing S.A."/>
            <person name="Grimwood J."/>
            <person name="Schmutz J."/>
            <person name="Mcdaniel S.F."/>
        </authorList>
    </citation>
    <scope>NUCLEOTIDE SEQUENCE</scope>
    <source>
        <strain evidence="1">R40</strain>
    </source>
</reference>
<comment type="caution">
    <text evidence="1">The sequence shown here is derived from an EMBL/GenBank/DDBJ whole genome shotgun (WGS) entry which is preliminary data.</text>
</comment>
<evidence type="ECO:0000313" key="2">
    <source>
        <dbReference type="Proteomes" id="UP000822688"/>
    </source>
</evidence>